<dbReference type="InterPro" id="IPR023753">
    <property type="entry name" value="FAD/NAD-binding_dom"/>
</dbReference>
<dbReference type="RefSeq" id="WP_289784085.1">
    <property type="nucleotide sequence ID" value="NZ_JAUDJE010000001.1"/>
</dbReference>
<evidence type="ECO:0000313" key="8">
    <source>
        <dbReference type="Proteomes" id="UP001175604"/>
    </source>
</evidence>
<dbReference type="SUPFAM" id="SSF55424">
    <property type="entry name" value="FAD/NAD-linked reductases, dimerisation (C-terminal) domain"/>
    <property type="match status" value="1"/>
</dbReference>
<evidence type="ECO:0000256" key="3">
    <source>
        <dbReference type="ARBA" id="ARBA00022827"/>
    </source>
</evidence>
<keyword evidence="4" id="KW-0560">Oxidoreductase</keyword>
<feature type="domain" description="FAD/NAD(P)-binding" evidence="5">
    <location>
        <begin position="13"/>
        <end position="307"/>
    </location>
</feature>
<keyword evidence="3" id="KW-0274">FAD</keyword>
<dbReference type="Pfam" id="PF14759">
    <property type="entry name" value="Reductase_C"/>
    <property type="match status" value="1"/>
</dbReference>
<name>A0ABT7VX52_9BORD</name>
<evidence type="ECO:0000256" key="1">
    <source>
        <dbReference type="ARBA" id="ARBA00001974"/>
    </source>
</evidence>
<dbReference type="PRINTS" id="PR00368">
    <property type="entry name" value="FADPNR"/>
</dbReference>
<dbReference type="PANTHER" id="PTHR43557:SF2">
    <property type="entry name" value="RIESKE DOMAIN-CONTAINING PROTEIN-RELATED"/>
    <property type="match status" value="1"/>
</dbReference>
<dbReference type="PANTHER" id="PTHR43557">
    <property type="entry name" value="APOPTOSIS-INDUCING FACTOR 1"/>
    <property type="match status" value="1"/>
</dbReference>
<dbReference type="Proteomes" id="UP001175604">
    <property type="component" value="Unassembled WGS sequence"/>
</dbReference>
<dbReference type="InterPro" id="IPR036188">
    <property type="entry name" value="FAD/NAD-bd_sf"/>
</dbReference>
<dbReference type="Gene3D" id="3.50.50.60">
    <property type="entry name" value="FAD/NAD(P)-binding domain"/>
    <property type="match status" value="2"/>
</dbReference>
<sequence>MDITVQRTTQTGVLIIGASHAGVECAWSLRAAGFAGRILLLDAQALAPYQRPPLSKALLAGATDAERLALRSDETYQKQAIEHLAGHAVARLDAGRKLALTECGLQIGFDHCVIATGARARGLPVLQGPGIYGIRTLDDAAALRARLAEPLELLVLGGGYLGLEAASTAAKLGARVTVVEQSPCLMGGKVSPHTAARFEALHRDAGIDILRGAAVLDWQRTNDTWRATLADGRRVAGQAVLVSIGAIPNTELAEAAGIRCADGILVDGACRSSAPDIYAIGDCASSHRHELGRFGRVESVQNALEQARIAAATIAGAPPPAPRPLTFWSEQQGRRLQMAGLPHPAGPCQDRVSETAKGWVVERYQAQRLVVVEAVDSPVEFMRAAKQLASQAAAPQTLTT</sequence>
<comment type="caution">
    <text evidence="7">The sequence shown here is derived from an EMBL/GenBank/DDBJ whole genome shotgun (WGS) entry which is preliminary data.</text>
</comment>
<reference evidence="7" key="1">
    <citation type="submission" date="2023-06" db="EMBL/GenBank/DDBJ databases">
        <title>full genome analysis of Phenantherene degrader P3.</title>
        <authorList>
            <person name="Akbar A."/>
            <person name="Rahmeh R."/>
            <person name="Kishk M."/>
        </authorList>
    </citation>
    <scope>NUCLEOTIDE SEQUENCE</scope>
    <source>
        <strain evidence="7">P3</strain>
    </source>
</reference>
<dbReference type="InterPro" id="IPR016156">
    <property type="entry name" value="FAD/NAD-linked_Rdtase_dimer_sf"/>
</dbReference>
<evidence type="ECO:0000256" key="2">
    <source>
        <dbReference type="ARBA" id="ARBA00022630"/>
    </source>
</evidence>
<comment type="cofactor">
    <cofactor evidence="1">
        <name>FAD</name>
        <dbReference type="ChEBI" id="CHEBI:57692"/>
    </cofactor>
</comment>
<evidence type="ECO:0000256" key="4">
    <source>
        <dbReference type="ARBA" id="ARBA00023002"/>
    </source>
</evidence>
<organism evidence="7 8">
    <name type="scientific">Bordetella petrii</name>
    <dbReference type="NCBI Taxonomy" id="94624"/>
    <lineage>
        <taxon>Bacteria</taxon>
        <taxon>Pseudomonadati</taxon>
        <taxon>Pseudomonadota</taxon>
        <taxon>Betaproteobacteria</taxon>
        <taxon>Burkholderiales</taxon>
        <taxon>Alcaligenaceae</taxon>
        <taxon>Bordetella</taxon>
    </lineage>
</organism>
<dbReference type="SUPFAM" id="SSF51905">
    <property type="entry name" value="FAD/NAD(P)-binding domain"/>
    <property type="match status" value="1"/>
</dbReference>
<keyword evidence="2" id="KW-0285">Flavoprotein</keyword>
<proteinExistence type="predicted"/>
<dbReference type="InterPro" id="IPR028202">
    <property type="entry name" value="Reductase_C"/>
</dbReference>
<protein>
    <submittedName>
        <fullName evidence="7">FAD-dependent oxidoreductase</fullName>
    </submittedName>
</protein>
<dbReference type="Gene3D" id="3.30.390.30">
    <property type="match status" value="1"/>
</dbReference>
<dbReference type="InterPro" id="IPR050446">
    <property type="entry name" value="FAD-oxidoreductase/Apoptosis"/>
</dbReference>
<dbReference type="Pfam" id="PF07992">
    <property type="entry name" value="Pyr_redox_2"/>
    <property type="match status" value="1"/>
</dbReference>
<feature type="domain" description="Reductase C-terminal" evidence="6">
    <location>
        <begin position="327"/>
        <end position="394"/>
    </location>
</feature>
<dbReference type="EMBL" id="JAUDJE010000001">
    <property type="protein sequence ID" value="MDM9557513.1"/>
    <property type="molecule type" value="Genomic_DNA"/>
</dbReference>
<evidence type="ECO:0000313" key="7">
    <source>
        <dbReference type="EMBL" id="MDM9557513.1"/>
    </source>
</evidence>
<keyword evidence="8" id="KW-1185">Reference proteome</keyword>
<evidence type="ECO:0000259" key="5">
    <source>
        <dbReference type="Pfam" id="PF07992"/>
    </source>
</evidence>
<dbReference type="PRINTS" id="PR00411">
    <property type="entry name" value="PNDRDTASEI"/>
</dbReference>
<accession>A0ABT7VX52</accession>
<gene>
    <name evidence="7" type="ORF">QUC21_00675</name>
</gene>
<evidence type="ECO:0000259" key="6">
    <source>
        <dbReference type="Pfam" id="PF14759"/>
    </source>
</evidence>